<evidence type="ECO:0000256" key="1">
    <source>
        <dbReference type="SAM" id="Phobius"/>
    </source>
</evidence>
<organism evidence="2 3">
    <name type="scientific">Bacillus gaemokensis</name>
    <dbReference type="NCBI Taxonomy" id="574375"/>
    <lineage>
        <taxon>Bacteria</taxon>
        <taxon>Bacillati</taxon>
        <taxon>Bacillota</taxon>
        <taxon>Bacilli</taxon>
        <taxon>Bacillales</taxon>
        <taxon>Bacillaceae</taxon>
        <taxon>Bacillus</taxon>
        <taxon>Bacillus cereus group</taxon>
    </lineage>
</organism>
<feature type="transmembrane region" description="Helical" evidence="1">
    <location>
        <begin position="42"/>
        <end position="61"/>
    </location>
</feature>
<keyword evidence="3" id="KW-1185">Reference proteome</keyword>
<dbReference type="RefSeq" id="WP_033678080.1">
    <property type="nucleotide sequence ID" value="NZ_JOTM01000039.1"/>
</dbReference>
<keyword evidence="1" id="KW-0472">Membrane</keyword>
<comment type="caution">
    <text evidence="2">The sequence shown here is derived from an EMBL/GenBank/DDBJ whole genome shotgun (WGS) entry which is preliminary data.</text>
</comment>
<evidence type="ECO:0000313" key="2">
    <source>
        <dbReference type="EMBL" id="KEK22168.1"/>
    </source>
</evidence>
<name>A0A073KIK3_9BACI</name>
<dbReference type="InterPro" id="IPR025608">
    <property type="entry name" value="TcpE"/>
</dbReference>
<dbReference type="AlphaFoldDB" id="A0A073KIK3"/>
<evidence type="ECO:0000313" key="3">
    <source>
        <dbReference type="Proteomes" id="UP000027778"/>
    </source>
</evidence>
<evidence type="ECO:0008006" key="4">
    <source>
        <dbReference type="Google" id="ProtNLM"/>
    </source>
</evidence>
<proteinExistence type="predicted"/>
<protein>
    <recommendedName>
        <fullName evidence="4">Conjugal transfer protein</fullName>
    </recommendedName>
</protein>
<feature type="transmembrane region" description="Helical" evidence="1">
    <location>
        <begin position="73"/>
        <end position="89"/>
    </location>
</feature>
<accession>A0A073KIK3</accession>
<gene>
    <name evidence="2" type="ORF">BAGA_21070</name>
</gene>
<keyword evidence="1" id="KW-0812">Transmembrane</keyword>
<dbReference type="Pfam" id="PF12648">
    <property type="entry name" value="TcpE"/>
    <property type="match status" value="1"/>
</dbReference>
<keyword evidence="1" id="KW-1133">Transmembrane helix</keyword>
<dbReference type="OrthoDB" id="1645356at2"/>
<reference evidence="2 3" key="1">
    <citation type="submission" date="2014-06" db="EMBL/GenBank/DDBJ databases">
        <title>Draft genome sequence of Bacillus gaemokensis JCM 15801 (MCCC 1A00707).</title>
        <authorList>
            <person name="Lai Q."/>
            <person name="Liu Y."/>
            <person name="Shao Z."/>
        </authorList>
    </citation>
    <scope>NUCLEOTIDE SEQUENCE [LARGE SCALE GENOMIC DNA]</scope>
    <source>
        <strain evidence="2 3">JCM 15801</strain>
    </source>
</reference>
<dbReference type="STRING" id="574375.AZF08_26385"/>
<sequence>MRDRDRKSKPIKVYSFGSFMKYERRQYEILGYQLPRPVSWKLMGYFILIVALFVLLRWFPLTGWIVGPLADDYYFLYYVVLPILLVWGLDRYKTDGKSFFAFFRSWITFKMRTHQMNRSMRLRKPEIYVFNSPIFIQYSKEEVIKLSSSQSKQTEDIAAFELTFINEEEGEEAIYAENFNEVPN</sequence>
<dbReference type="EMBL" id="JOTM01000039">
    <property type="protein sequence ID" value="KEK22168.1"/>
    <property type="molecule type" value="Genomic_DNA"/>
</dbReference>
<dbReference type="Proteomes" id="UP000027778">
    <property type="component" value="Unassembled WGS sequence"/>
</dbReference>